<organism evidence="1 2">
    <name type="scientific">Bifidobacterium pseudolongum subsp. globosum</name>
    <dbReference type="NCBI Taxonomy" id="1690"/>
    <lineage>
        <taxon>Bacteria</taxon>
        <taxon>Bacillati</taxon>
        <taxon>Actinomycetota</taxon>
        <taxon>Actinomycetes</taxon>
        <taxon>Bifidobacteriales</taxon>
        <taxon>Bifidobacteriaceae</taxon>
        <taxon>Bifidobacterium</taxon>
    </lineage>
</organism>
<reference evidence="1 2" key="1">
    <citation type="submission" date="2017-10" db="EMBL/GenBank/DDBJ databases">
        <title>Bifidobacterium genomics.</title>
        <authorList>
            <person name="Lugli G.A."/>
            <person name="Milani C."/>
            <person name="Mancabelli L."/>
        </authorList>
    </citation>
    <scope>NUCLEOTIDE SEQUENCE [LARGE SCALE GENOMIC DNA]</scope>
    <source>
        <strain evidence="1 2">1747B</strain>
    </source>
</reference>
<dbReference type="EMBL" id="PCHA01000018">
    <property type="protein sequence ID" value="PKU95389.1"/>
    <property type="molecule type" value="Genomic_DNA"/>
</dbReference>
<gene>
    <name evidence="1" type="ORF">CQR45_1033</name>
</gene>
<proteinExistence type="predicted"/>
<name>A0A2N3QTQ7_9BIFI</name>
<comment type="caution">
    <text evidence="1">The sequence shown here is derived from an EMBL/GenBank/DDBJ whole genome shotgun (WGS) entry which is preliminary data.</text>
</comment>
<evidence type="ECO:0000313" key="2">
    <source>
        <dbReference type="Proteomes" id="UP000233722"/>
    </source>
</evidence>
<dbReference type="Proteomes" id="UP000233722">
    <property type="component" value="Unassembled WGS sequence"/>
</dbReference>
<dbReference type="AlphaFoldDB" id="A0A2N3QTQ7"/>
<sequence length="75" mass="8125">MMATNVTERIHTLQDVLDALSQQASAATSDPDIDPYEYMRERVYLAGQLMAIAQTTATISAMMADLWATNTGDGA</sequence>
<accession>A0A2N3QTQ7</accession>
<protein>
    <submittedName>
        <fullName evidence="1">Uncharacterized protein</fullName>
    </submittedName>
</protein>
<evidence type="ECO:0000313" key="1">
    <source>
        <dbReference type="EMBL" id="PKU95389.1"/>
    </source>
</evidence>
<dbReference type="RefSeq" id="WP_101430856.1">
    <property type="nucleotide sequence ID" value="NZ_PCHA01000018.1"/>
</dbReference>